<dbReference type="InterPro" id="IPR001878">
    <property type="entry name" value="Znf_CCHC"/>
</dbReference>
<organism evidence="8 9">
    <name type="scientific">Solanum pennellii</name>
    <name type="common">Tomato</name>
    <name type="synonym">Lycopersicon pennellii</name>
    <dbReference type="NCBI Taxonomy" id="28526"/>
    <lineage>
        <taxon>Eukaryota</taxon>
        <taxon>Viridiplantae</taxon>
        <taxon>Streptophyta</taxon>
        <taxon>Embryophyta</taxon>
        <taxon>Tracheophyta</taxon>
        <taxon>Spermatophyta</taxon>
        <taxon>Magnoliopsida</taxon>
        <taxon>eudicotyledons</taxon>
        <taxon>Gunneridae</taxon>
        <taxon>Pentapetalae</taxon>
        <taxon>asterids</taxon>
        <taxon>lamiids</taxon>
        <taxon>Solanales</taxon>
        <taxon>Solanaceae</taxon>
        <taxon>Solanoideae</taxon>
        <taxon>Solaneae</taxon>
        <taxon>Solanum</taxon>
        <taxon>Solanum subgen. Lycopersicon</taxon>
    </lineage>
</organism>
<keyword evidence="3" id="KW-0862">Zinc</keyword>
<dbReference type="InterPro" id="IPR006564">
    <property type="entry name" value="Znf_PMZ"/>
</dbReference>
<feature type="compositionally biased region" description="Polar residues" evidence="5">
    <location>
        <begin position="540"/>
        <end position="550"/>
    </location>
</feature>
<dbReference type="Proteomes" id="UP000694930">
    <property type="component" value="Chromosome 8"/>
</dbReference>
<evidence type="ECO:0000313" key="9">
    <source>
        <dbReference type="RefSeq" id="XP_027774853.1"/>
    </source>
</evidence>
<keyword evidence="8" id="KW-1185">Reference proteome</keyword>
<feature type="compositionally biased region" description="Basic residues" evidence="5">
    <location>
        <begin position="515"/>
        <end position="527"/>
    </location>
</feature>
<reference evidence="8" key="1">
    <citation type="journal article" date="2014" name="Nat. Genet.">
        <title>The genome of the stress-tolerant wild tomato species Solanum pennellii.</title>
        <authorList>
            <person name="Bolger A."/>
            <person name="Scossa F."/>
            <person name="Bolger M.E."/>
            <person name="Lanz C."/>
            <person name="Maumus F."/>
            <person name="Tohge T."/>
            <person name="Quesneville H."/>
            <person name="Alseekh S."/>
            <person name="Sorensen I."/>
            <person name="Lichtenstein G."/>
            <person name="Fich E.A."/>
            <person name="Conte M."/>
            <person name="Keller H."/>
            <person name="Schneeberger K."/>
            <person name="Schwacke R."/>
            <person name="Ofner I."/>
            <person name="Vrebalov J."/>
            <person name="Xu Y."/>
            <person name="Osorio S."/>
            <person name="Aflitos S.A."/>
            <person name="Schijlen E."/>
            <person name="Jimenez-Gomez J.M."/>
            <person name="Ryngajllo M."/>
            <person name="Kimura S."/>
            <person name="Kumar R."/>
            <person name="Koenig D."/>
            <person name="Headland L.R."/>
            <person name="Maloof J.N."/>
            <person name="Sinha N."/>
            <person name="van Ham R.C."/>
            <person name="Lankhorst R.K."/>
            <person name="Mao L."/>
            <person name="Vogel A."/>
            <person name="Arsova B."/>
            <person name="Panstruga R."/>
            <person name="Fei Z."/>
            <person name="Rose J.K."/>
            <person name="Zamir D."/>
            <person name="Carrari F."/>
            <person name="Giovannoni J.J."/>
            <person name="Weigel D."/>
            <person name="Usadel B."/>
            <person name="Fernie A.R."/>
        </authorList>
    </citation>
    <scope>NUCLEOTIDE SEQUENCE [LARGE SCALE GENOMIC DNA]</scope>
    <source>
        <strain evidence="8">cv. LA0716</strain>
    </source>
</reference>
<dbReference type="PROSITE" id="PS50966">
    <property type="entry name" value="ZF_SWIM"/>
    <property type="match status" value="1"/>
</dbReference>
<feature type="domain" description="SWIM-type" evidence="7">
    <location>
        <begin position="435"/>
        <end position="467"/>
    </location>
</feature>
<proteinExistence type="predicted"/>
<name>A0ABM1VGI5_SOLPN</name>
<feature type="region of interest" description="Disordered" evidence="5">
    <location>
        <begin position="514"/>
        <end position="563"/>
    </location>
</feature>
<accession>A0ABM1VGI5</accession>
<evidence type="ECO:0000256" key="3">
    <source>
        <dbReference type="ARBA" id="ARBA00022833"/>
    </source>
</evidence>
<dbReference type="PROSITE" id="PS50158">
    <property type="entry name" value="ZF_CCHC"/>
    <property type="match status" value="1"/>
</dbReference>
<dbReference type="RefSeq" id="XP_027774853.1">
    <property type="nucleotide sequence ID" value="XM_027919052.1"/>
</dbReference>
<evidence type="ECO:0000256" key="5">
    <source>
        <dbReference type="SAM" id="MobiDB-lite"/>
    </source>
</evidence>
<evidence type="ECO:0000256" key="2">
    <source>
        <dbReference type="ARBA" id="ARBA00022771"/>
    </source>
</evidence>
<evidence type="ECO:0000259" key="6">
    <source>
        <dbReference type="PROSITE" id="PS50158"/>
    </source>
</evidence>
<evidence type="ECO:0000259" key="7">
    <source>
        <dbReference type="PROSITE" id="PS50966"/>
    </source>
</evidence>
<dbReference type="InterPro" id="IPR007527">
    <property type="entry name" value="Znf_SWIM"/>
</dbReference>
<feature type="domain" description="CCHC-type" evidence="6">
    <location>
        <begin position="543"/>
        <end position="557"/>
    </location>
</feature>
<evidence type="ECO:0000256" key="4">
    <source>
        <dbReference type="PROSITE-ProRule" id="PRU00047"/>
    </source>
</evidence>
<evidence type="ECO:0000313" key="8">
    <source>
        <dbReference type="Proteomes" id="UP000694930"/>
    </source>
</evidence>
<dbReference type="InterPro" id="IPR004332">
    <property type="entry name" value="Transposase_MuDR"/>
</dbReference>
<keyword evidence="1" id="KW-0479">Metal-binding</keyword>
<dbReference type="PANTHER" id="PTHR31973">
    <property type="entry name" value="POLYPROTEIN, PUTATIVE-RELATED"/>
    <property type="match status" value="1"/>
</dbReference>
<dbReference type="SMART" id="SM00575">
    <property type="entry name" value="ZnF_PMZ"/>
    <property type="match status" value="1"/>
</dbReference>
<dbReference type="Pfam" id="PF04434">
    <property type="entry name" value="SWIM"/>
    <property type="match status" value="1"/>
</dbReference>
<evidence type="ECO:0000256" key="1">
    <source>
        <dbReference type="ARBA" id="ARBA00022723"/>
    </source>
</evidence>
<dbReference type="Pfam" id="PF03108">
    <property type="entry name" value="DBD_Tnp_Mut"/>
    <property type="match status" value="1"/>
</dbReference>
<sequence length="563" mass="64300">MQSVLIHCTTEKENDNDLLLIRHSGKWSDENCYVEYNIDGIVLKEYASYSDLVNVISVQLNIDLTKKCMKIIYTIEGDDTPMEIRNDMETSIESDVLQLEYNKELNSEDDPLAIVPAFGDQTVDAFDVENDLIITNRSQKEIMVDQIYMDKSTLKDVMEKYSIEKRFKFLVERSNSISYTLVCQSKECTWLMKASSINKSKMFRIRVFNSEHTCPLKDGVHSDCRATSSLIGGIIAPKLRNHKRKYSPNDIKDDIKLDLGIDINYTLAWRSKEKALESIMGQPAASYGKLPGYLYTLDKTYPGSHIRMKKTPNDEFLYVFIALDAFIKKFDHCRPIVVVDASHLKSAYTGAFVSANTMDGAGLSSLKNYLEMVEYEKWAKLYAPVPHGWVMTSNIAEYINSTLVAARELPIFDFLEQVAPSTDYVYSVSDEGKSYIVCLEKKTCSCNMFQVDGIPCSHAWSVLNKNRMLQEEYCLDFYKRGTILKTYEVPVYPLPDKSEWNIPEHIATEVVLPPKFKRPPGRPKKQREKSLCELSKRKGTNSCSTCGQQGHNRRSCRTATRNA</sequence>
<protein>
    <submittedName>
        <fullName evidence="9">Uncharacterized protein LOC114078357</fullName>
    </submittedName>
</protein>
<gene>
    <name evidence="9" type="primary">LOC114078357</name>
</gene>
<reference evidence="9" key="2">
    <citation type="submission" date="2025-08" db="UniProtKB">
        <authorList>
            <consortium name="RefSeq"/>
        </authorList>
    </citation>
    <scope>IDENTIFICATION</scope>
</reference>
<dbReference type="PANTHER" id="PTHR31973:SF113">
    <property type="entry name" value="PROTEIN FAR1-RELATED SEQUENCE 5-LIKE"/>
    <property type="match status" value="1"/>
</dbReference>
<dbReference type="GeneID" id="114078357"/>
<keyword evidence="2 4" id="KW-0863">Zinc-finger</keyword>